<evidence type="ECO:0000256" key="1">
    <source>
        <dbReference type="SAM" id="SignalP"/>
    </source>
</evidence>
<dbReference type="SUPFAM" id="SSF56601">
    <property type="entry name" value="beta-lactamase/transpeptidase-like"/>
    <property type="match status" value="1"/>
</dbReference>
<accession>A0A4Y3UL45</accession>
<reference evidence="3 4" key="1">
    <citation type="submission" date="2019-06" db="EMBL/GenBank/DDBJ databases">
        <title>Sequencing the genomes of 1000 actinobacteria strains.</title>
        <authorList>
            <person name="Klenk H.-P."/>
        </authorList>
    </citation>
    <scope>NUCLEOTIDE SEQUENCE [LARGE SCALE GENOMIC DNA]</scope>
    <source>
        <strain evidence="3 4">DSM 20427</strain>
    </source>
</reference>
<organism evidence="3 4">
    <name type="scientific">Microbacterium lacticum</name>
    <dbReference type="NCBI Taxonomy" id="33885"/>
    <lineage>
        <taxon>Bacteria</taxon>
        <taxon>Bacillati</taxon>
        <taxon>Actinomycetota</taxon>
        <taxon>Actinomycetes</taxon>
        <taxon>Micrococcales</taxon>
        <taxon>Microbacteriaceae</taxon>
        <taxon>Microbacterium</taxon>
    </lineage>
</organism>
<feature type="signal peptide" evidence="1">
    <location>
        <begin position="1"/>
        <end position="27"/>
    </location>
</feature>
<feature type="domain" description="Beta-lactamase-related" evidence="2">
    <location>
        <begin position="95"/>
        <end position="370"/>
    </location>
</feature>
<dbReference type="InterPro" id="IPR012338">
    <property type="entry name" value="Beta-lactam/transpept-like"/>
</dbReference>
<proteinExistence type="predicted"/>
<dbReference type="OrthoDB" id="3174977at2"/>
<comment type="caution">
    <text evidence="3">The sequence shown here is derived from an EMBL/GenBank/DDBJ whole genome shotgun (WGS) entry which is preliminary data.</text>
</comment>
<evidence type="ECO:0000313" key="3">
    <source>
        <dbReference type="EMBL" id="TQM97949.1"/>
    </source>
</evidence>
<dbReference type="Proteomes" id="UP000319804">
    <property type="component" value="Unassembled WGS sequence"/>
</dbReference>
<evidence type="ECO:0000259" key="2">
    <source>
        <dbReference type="Pfam" id="PF00144"/>
    </source>
</evidence>
<dbReference type="RefSeq" id="WP_141380641.1">
    <property type="nucleotide sequence ID" value="NZ_BJNA01000028.1"/>
</dbReference>
<dbReference type="InterPro" id="IPR050491">
    <property type="entry name" value="AmpC-like"/>
</dbReference>
<protein>
    <submittedName>
        <fullName evidence="3">D-alanyl-D-alanine carboxypeptidase</fullName>
    </submittedName>
</protein>
<name>A0A4Y3UL45_9MICO</name>
<keyword evidence="1" id="KW-0732">Signal</keyword>
<feature type="chain" id="PRO_5038429602" evidence="1">
    <location>
        <begin position="28"/>
        <end position="423"/>
    </location>
</feature>
<dbReference type="PANTHER" id="PTHR46825">
    <property type="entry name" value="D-ALANYL-D-ALANINE-CARBOXYPEPTIDASE/ENDOPEPTIDASE AMPH"/>
    <property type="match status" value="1"/>
</dbReference>
<dbReference type="GO" id="GO:0004180">
    <property type="term" value="F:carboxypeptidase activity"/>
    <property type="evidence" value="ECO:0007669"/>
    <property type="project" value="UniProtKB-KW"/>
</dbReference>
<gene>
    <name evidence="3" type="ORF">FHX68_1958</name>
</gene>
<keyword evidence="4" id="KW-1185">Reference proteome</keyword>
<keyword evidence="3" id="KW-0378">Hydrolase</keyword>
<dbReference type="PANTHER" id="PTHR46825:SF7">
    <property type="entry name" value="D-ALANYL-D-ALANINE CARBOXYPEPTIDASE"/>
    <property type="match status" value="1"/>
</dbReference>
<dbReference type="PROSITE" id="PS51257">
    <property type="entry name" value="PROKAR_LIPOPROTEIN"/>
    <property type="match status" value="1"/>
</dbReference>
<keyword evidence="3" id="KW-0121">Carboxypeptidase</keyword>
<dbReference type="InterPro" id="IPR001466">
    <property type="entry name" value="Beta-lactam-related"/>
</dbReference>
<sequence>MAGSLRVRRWTAAACAAIVVLSLVACAPEASEGLDLPTQVDASFSDEAQAQLQGAVDLAVAASGSTGAIVGVWAPWAGTWLKGVGTVAPEGKDTSTSNTFKAGAVTRAMTCDVLYGLVEQGTVALSDSVTKYVPGLPGHEAVTLGQLCDSTSGFGTYSDRLNGRFMANPTRTWSPRELVAYGTGSSAATQPGAAFADSDTGYVLLGLALEHASRKSAAELLDAFVFTPTEMDATALPAPDASASSAGVQLSGLWSPNAEDGSVACAAPVDITDLSPSAGFTAWGVVSDLTDLGRYTQALATGARPYDTDARFENPMPAAADAPSWFTAKGGTYQAGSLVGQYGSIPGYLTAAFADRNTGMTVVAVLNNSRASNTLVRSLAWQLAAIASKLPAAPGETAPDAGLPWTAEDMGAQVAAAAVCPLP</sequence>
<dbReference type="Pfam" id="PF00144">
    <property type="entry name" value="Beta-lactamase"/>
    <property type="match status" value="1"/>
</dbReference>
<dbReference type="Gene3D" id="3.40.710.10">
    <property type="entry name" value="DD-peptidase/beta-lactamase superfamily"/>
    <property type="match status" value="1"/>
</dbReference>
<keyword evidence="3" id="KW-0645">Protease</keyword>
<dbReference type="EMBL" id="VFPS01000003">
    <property type="protein sequence ID" value="TQM97949.1"/>
    <property type="molecule type" value="Genomic_DNA"/>
</dbReference>
<dbReference type="AlphaFoldDB" id="A0A4Y3UL45"/>
<evidence type="ECO:0000313" key="4">
    <source>
        <dbReference type="Proteomes" id="UP000319804"/>
    </source>
</evidence>